<dbReference type="GO" id="GO:0016705">
    <property type="term" value="F:oxidoreductase activity, acting on paired donors, with incorporation or reduction of molecular oxygen"/>
    <property type="evidence" value="ECO:0007669"/>
    <property type="project" value="InterPro"/>
</dbReference>
<evidence type="ECO:0000256" key="2">
    <source>
        <dbReference type="ARBA" id="ARBA00010617"/>
    </source>
</evidence>
<evidence type="ECO:0000256" key="1">
    <source>
        <dbReference type="ARBA" id="ARBA00001971"/>
    </source>
</evidence>
<dbReference type="Proteomes" id="UP000654918">
    <property type="component" value="Unassembled WGS sequence"/>
</dbReference>
<evidence type="ECO:0000256" key="8">
    <source>
        <dbReference type="PIRSR" id="PIRSR602403-1"/>
    </source>
</evidence>
<evidence type="ECO:0000256" key="9">
    <source>
        <dbReference type="RuleBase" id="RU000461"/>
    </source>
</evidence>
<dbReference type="PANTHER" id="PTHR46206:SF2">
    <property type="entry name" value="CYTOCHROME P450 MONOOXYGENASE AUSG-RELATED"/>
    <property type="match status" value="1"/>
</dbReference>
<evidence type="ECO:0000256" key="6">
    <source>
        <dbReference type="ARBA" id="ARBA00023004"/>
    </source>
</evidence>
<keyword evidence="11" id="KW-1185">Reference proteome</keyword>
<evidence type="ECO:0000256" key="3">
    <source>
        <dbReference type="ARBA" id="ARBA00022617"/>
    </source>
</evidence>
<organism evidence="10 11">
    <name type="scientific">Colletotrichum plurivorum</name>
    <dbReference type="NCBI Taxonomy" id="2175906"/>
    <lineage>
        <taxon>Eukaryota</taxon>
        <taxon>Fungi</taxon>
        <taxon>Dikarya</taxon>
        <taxon>Ascomycota</taxon>
        <taxon>Pezizomycotina</taxon>
        <taxon>Sordariomycetes</taxon>
        <taxon>Hypocreomycetidae</taxon>
        <taxon>Glomerellales</taxon>
        <taxon>Glomerellaceae</taxon>
        <taxon>Colletotrichum</taxon>
        <taxon>Colletotrichum orchidearum species complex</taxon>
    </lineage>
</organism>
<comment type="caution">
    <text evidence="10">The sequence shown here is derived from an EMBL/GenBank/DDBJ whole genome shotgun (WGS) entry which is preliminary data.</text>
</comment>
<dbReference type="PRINTS" id="PR00465">
    <property type="entry name" value="EP450IV"/>
</dbReference>
<accession>A0A8H6K7F3</accession>
<reference evidence="10" key="1">
    <citation type="journal article" date="2020" name="Phytopathology">
        <title>Genome Sequence Resources of Colletotrichum truncatum, C. plurivorum, C. musicola, and C. sojae: Four Species Pathogenic to Soybean (Glycine max).</title>
        <authorList>
            <person name="Rogerio F."/>
            <person name="Boufleur T.R."/>
            <person name="Ciampi-Guillardi M."/>
            <person name="Sukno S.A."/>
            <person name="Thon M.R."/>
            <person name="Massola Junior N.S."/>
            <person name="Baroncelli R."/>
        </authorList>
    </citation>
    <scope>NUCLEOTIDE SEQUENCE</scope>
    <source>
        <strain evidence="10">LFN00145</strain>
    </source>
</reference>
<evidence type="ECO:0000313" key="11">
    <source>
        <dbReference type="Proteomes" id="UP000654918"/>
    </source>
</evidence>
<comment type="cofactor">
    <cofactor evidence="1 8">
        <name>heme</name>
        <dbReference type="ChEBI" id="CHEBI:30413"/>
    </cofactor>
</comment>
<dbReference type="InterPro" id="IPR002403">
    <property type="entry name" value="Cyt_P450_E_grp-IV"/>
</dbReference>
<name>A0A8H6K7F3_9PEZI</name>
<evidence type="ECO:0000256" key="7">
    <source>
        <dbReference type="ARBA" id="ARBA00023033"/>
    </source>
</evidence>
<dbReference type="PROSITE" id="PS00086">
    <property type="entry name" value="CYTOCHROME_P450"/>
    <property type="match status" value="1"/>
</dbReference>
<dbReference type="PANTHER" id="PTHR46206">
    <property type="entry name" value="CYTOCHROME P450"/>
    <property type="match status" value="1"/>
</dbReference>
<evidence type="ECO:0000256" key="4">
    <source>
        <dbReference type="ARBA" id="ARBA00022723"/>
    </source>
</evidence>
<sequence>MRDPSTYENPDAFDGYRFLRMREKGQEAASQLVTTSINHLGFGHGEHACPGRFFAASEAKIVIVQLLLKYDMRLESDAEPVLLRFGFAEEADPNLKVLVKRREEEIAL</sequence>
<dbReference type="InterPro" id="IPR017972">
    <property type="entry name" value="Cyt_P450_CS"/>
</dbReference>
<gene>
    <name evidence="10" type="ORF">CPLU01_10028</name>
</gene>
<evidence type="ECO:0000256" key="5">
    <source>
        <dbReference type="ARBA" id="ARBA00023002"/>
    </source>
</evidence>
<dbReference type="Pfam" id="PF00067">
    <property type="entry name" value="p450"/>
    <property type="match status" value="1"/>
</dbReference>
<keyword evidence="6 8" id="KW-0408">Iron</keyword>
<dbReference type="EMBL" id="WIGO01000165">
    <property type="protein sequence ID" value="KAF6825831.1"/>
    <property type="molecule type" value="Genomic_DNA"/>
</dbReference>
<keyword evidence="3 8" id="KW-0349">Heme</keyword>
<keyword evidence="4 8" id="KW-0479">Metal-binding</keyword>
<feature type="binding site" description="axial binding residue" evidence="8">
    <location>
        <position position="49"/>
    </location>
    <ligand>
        <name>heme</name>
        <dbReference type="ChEBI" id="CHEBI:30413"/>
    </ligand>
    <ligandPart>
        <name>Fe</name>
        <dbReference type="ChEBI" id="CHEBI:18248"/>
    </ligandPart>
</feature>
<dbReference type="InterPro" id="IPR036396">
    <property type="entry name" value="Cyt_P450_sf"/>
</dbReference>
<dbReference type="SUPFAM" id="SSF48264">
    <property type="entry name" value="Cytochrome P450"/>
    <property type="match status" value="1"/>
</dbReference>
<evidence type="ECO:0000313" key="10">
    <source>
        <dbReference type="EMBL" id="KAF6825831.1"/>
    </source>
</evidence>
<dbReference type="AlphaFoldDB" id="A0A8H6K7F3"/>
<proteinExistence type="inferred from homology"/>
<keyword evidence="5 9" id="KW-0560">Oxidoreductase</keyword>
<comment type="similarity">
    <text evidence="2 9">Belongs to the cytochrome P450 family.</text>
</comment>
<protein>
    <submittedName>
        <fullName evidence="10">Trichothecene c-8 hydroxylase cytochrome p450 monooxygenase</fullName>
    </submittedName>
</protein>
<dbReference type="GO" id="GO:0004497">
    <property type="term" value="F:monooxygenase activity"/>
    <property type="evidence" value="ECO:0007669"/>
    <property type="project" value="UniProtKB-KW"/>
</dbReference>
<keyword evidence="7 9" id="KW-0503">Monooxygenase</keyword>
<dbReference type="GO" id="GO:0005506">
    <property type="term" value="F:iron ion binding"/>
    <property type="evidence" value="ECO:0007669"/>
    <property type="project" value="InterPro"/>
</dbReference>
<dbReference type="Gene3D" id="1.10.630.10">
    <property type="entry name" value="Cytochrome P450"/>
    <property type="match status" value="1"/>
</dbReference>
<dbReference type="InterPro" id="IPR001128">
    <property type="entry name" value="Cyt_P450"/>
</dbReference>
<dbReference type="GO" id="GO:0020037">
    <property type="term" value="F:heme binding"/>
    <property type="evidence" value="ECO:0007669"/>
    <property type="project" value="InterPro"/>
</dbReference>